<keyword evidence="2" id="KW-1133">Transmembrane helix</keyword>
<keyword evidence="2" id="KW-0472">Membrane</keyword>
<organism evidence="3 4">
    <name type="scientific">Amycolatopsis deserti</name>
    <dbReference type="NCBI Taxonomy" id="185696"/>
    <lineage>
        <taxon>Bacteria</taxon>
        <taxon>Bacillati</taxon>
        <taxon>Actinomycetota</taxon>
        <taxon>Actinomycetes</taxon>
        <taxon>Pseudonocardiales</taxon>
        <taxon>Pseudonocardiaceae</taxon>
        <taxon>Amycolatopsis</taxon>
    </lineage>
</organism>
<feature type="region of interest" description="Disordered" evidence="1">
    <location>
        <begin position="41"/>
        <end position="61"/>
    </location>
</feature>
<evidence type="ECO:0000313" key="4">
    <source>
        <dbReference type="Proteomes" id="UP000605897"/>
    </source>
</evidence>
<feature type="compositionally biased region" description="Low complexity" evidence="1">
    <location>
        <begin position="41"/>
        <end position="59"/>
    </location>
</feature>
<accession>A0ABQ3J223</accession>
<keyword evidence="4" id="KW-1185">Reference proteome</keyword>
<dbReference type="InterPro" id="IPR024520">
    <property type="entry name" value="DUF3558"/>
</dbReference>
<dbReference type="PROSITE" id="PS51257">
    <property type="entry name" value="PROKAR_LIPOPROTEIN"/>
    <property type="match status" value="1"/>
</dbReference>
<dbReference type="Proteomes" id="UP000605897">
    <property type="component" value="Unassembled WGS sequence"/>
</dbReference>
<dbReference type="RefSeq" id="WP_191245948.1">
    <property type="nucleotide sequence ID" value="NZ_BNAU01000004.1"/>
</dbReference>
<dbReference type="EMBL" id="BNAU01000004">
    <property type="protein sequence ID" value="GHF01614.1"/>
    <property type="molecule type" value="Genomic_DNA"/>
</dbReference>
<comment type="caution">
    <text evidence="3">The sequence shown here is derived from an EMBL/GenBank/DDBJ whole genome shotgun (WGS) entry which is preliminary data.</text>
</comment>
<dbReference type="Pfam" id="PF12079">
    <property type="entry name" value="DUF3558"/>
    <property type="match status" value="1"/>
</dbReference>
<evidence type="ECO:0000256" key="1">
    <source>
        <dbReference type="SAM" id="MobiDB-lite"/>
    </source>
</evidence>
<evidence type="ECO:0000313" key="3">
    <source>
        <dbReference type="EMBL" id="GHF01614.1"/>
    </source>
</evidence>
<proteinExistence type="predicted"/>
<evidence type="ECO:0000256" key="2">
    <source>
        <dbReference type="SAM" id="Phobius"/>
    </source>
</evidence>
<gene>
    <name evidence="3" type="ORF">GCM10017786_38370</name>
</gene>
<sequence length="216" mass="22468">MGMHATRGIAATSFNFGLGITVLTIAALALTGCSDSDGKTLGTATTPSSTVTPSTNTNGEDTLAPQIENPLPAERFAKDACSTLTEQQTSELGINQSGRQNGDDGCSWRFGPNLEYVVQVGLFATPDGKGLENTYKQNAAGWYKDGYFKPTTVGNYPAVYSNPVDLRPGGTCDLSVGISDAIILHVTVRGPANEDNCQATSVVAADVIDTIKAGGQ</sequence>
<protein>
    <recommendedName>
        <fullName evidence="5">DUF3558 domain-containing protein</fullName>
    </recommendedName>
</protein>
<feature type="transmembrane region" description="Helical" evidence="2">
    <location>
        <begin position="12"/>
        <end position="30"/>
    </location>
</feature>
<reference evidence="4" key="1">
    <citation type="journal article" date="2019" name="Int. J. Syst. Evol. Microbiol.">
        <title>The Global Catalogue of Microorganisms (GCM) 10K type strain sequencing project: providing services to taxonomists for standard genome sequencing and annotation.</title>
        <authorList>
            <consortium name="The Broad Institute Genomics Platform"/>
            <consortium name="The Broad Institute Genome Sequencing Center for Infectious Disease"/>
            <person name="Wu L."/>
            <person name="Ma J."/>
        </authorList>
    </citation>
    <scope>NUCLEOTIDE SEQUENCE [LARGE SCALE GENOMIC DNA]</scope>
    <source>
        <strain evidence="4">CGMCC 4.7677</strain>
    </source>
</reference>
<evidence type="ECO:0008006" key="5">
    <source>
        <dbReference type="Google" id="ProtNLM"/>
    </source>
</evidence>
<keyword evidence="2" id="KW-0812">Transmembrane</keyword>
<name>A0ABQ3J223_9PSEU</name>